<organism evidence="2 3">
    <name type="scientific">Candidatus Avoscillospira avistercoris</name>
    <dbReference type="NCBI Taxonomy" id="2840707"/>
    <lineage>
        <taxon>Bacteria</taxon>
        <taxon>Bacillati</taxon>
        <taxon>Bacillota</taxon>
        <taxon>Clostridia</taxon>
        <taxon>Eubacteriales</taxon>
        <taxon>Oscillospiraceae</taxon>
        <taxon>Oscillospiraceae incertae sedis</taxon>
        <taxon>Candidatus Avoscillospira</taxon>
    </lineage>
</organism>
<accession>A0A9D1JSZ8</accession>
<dbReference type="Pfam" id="PF13443">
    <property type="entry name" value="HTH_26"/>
    <property type="match status" value="1"/>
</dbReference>
<reference evidence="2" key="2">
    <citation type="journal article" date="2021" name="PeerJ">
        <title>Extensive microbial diversity within the chicken gut microbiome revealed by metagenomics and culture.</title>
        <authorList>
            <person name="Gilroy R."/>
            <person name="Ravi A."/>
            <person name="Getino M."/>
            <person name="Pursley I."/>
            <person name="Horton D.L."/>
            <person name="Alikhan N.F."/>
            <person name="Baker D."/>
            <person name="Gharbi K."/>
            <person name="Hall N."/>
            <person name="Watson M."/>
            <person name="Adriaenssens E.M."/>
            <person name="Foster-Nyarko E."/>
            <person name="Jarju S."/>
            <person name="Secka A."/>
            <person name="Antonio M."/>
            <person name="Oren A."/>
            <person name="Chaudhuri R.R."/>
            <person name="La Ragione R."/>
            <person name="Hildebrand F."/>
            <person name="Pallen M.J."/>
        </authorList>
    </citation>
    <scope>NUCLEOTIDE SEQUENCE</scope>
    <source>
        <strain evidence="2">ChiBcec16-1751</strain>
    </source>
</reference>
<proteinExistence type="predicted"/>
<reference evidence="2" key="1">
    <citation type="submission" date="2020-10" db="EMBL/GenBank/DDBJ databases">
        <authorList>
            <person name="Gilroy R."/>
        </authorList>
    </citation>
    <scope>NUCLEOTIDE SEQUENCE</scope>
    <source>
        <strain evidence="2">ChiBcec16-1751</strain>
    </source>
</reference>
<gene>
    <name evidence="2" type="ORF">IAA83_02630</name>
</gene>
<dbReference type="Proteomes" id="UP000886741">
    <property type="component" value="Unassembled WGS sequence"/>
</dbReference>
<protein>
    <submittedName>
        <fullName evidence="2">Helix-turn-helix domain-containing protein</fullName>
    </submittedName>
</protein>
<dbReference type="CDD" id="cd00093">
    <property type="entry name" value="HTH_XRE"/>
    <property type="match status" value="1"/>
</dbReference>
<dbReference type="InterPro" id="IPR010982">
    <property type="entry name" value="Lambda_DNA-bd_dom_sf"/>
</dbReference>
<dbReference type="EMBL" id="DVJJ01000049">
    <property type="protein sequence ID" value="HIS64253.1"/>
    <property type="molecule type" value="Genomic_DNA"/>
</dbReference>
<sequence>MDLELLAMLQMDRNLSCNLRQLRLDHQMSVEEMARIMELPPDAVAAIEAGQFPDRLRLSHLDNLSRRFPHLTFPDLLLTLPESW</sequence>
<dbReference type="SUPFAM" id="SSF47413">
    <property type="entry name" value="lambda repressor-like DNA-binding domains"/>
    <property type="match status" value="1"/>
</dbReference>
<evidence type="ECO:0000313" key="3">
    <source>
        <dbReference type="Proteomes" id="UP000886741"/>
    </source>
</evidence>
<dbReference type="InterPro" id="IPR001387">
    <property type="entry name" value="Cro/C1-type_HTH"/>
</dbReference>
<dbReference type="Gene3D" id="1.10.260.40">
    <property type="entry name" value="lambda repressor-like DNA-binding domains"/>
    <property type="match status" value="1"/>
</dbReference>
<evidence type="ECO:0000259" key="1">
    <source>
        <dbReference type="Pfam" id="PF13443"/>
    </source>
</evidence>
<dbReference type="GO" id="GO:0003677">
    <property type="term" value="F:DNA binding"/>
    <property type="evidence" value="ECO:0007669"/>
    <property type="project" value="InterPro"/>
</dbReference>
<comment type="caution">
    <text evidence="2">The sequence shown here is derived from an EMBL/GenBank/DDBJ whole genome shotgun (WGS) entry which is preliminary data.</text>
</comment>
<feature type="domain" description="HTH cro/C1-type" evidence="1">
    <location>
        <begin position="18"/>
        <end position="66"/>
    </location>
</feature>
<name>A0A9D1JSZ8_9FIRM</name>
<dbReference type="AlphaFoldDB" id="A0A9D1JSZ8"/>
<evidence type="ECO:0000313" key="2">
    <source>
        <dbReference type="EMBL" id="HIS64253.1"/>
    </source>
</evidence>